<gene>
    <name evidence="1" type="ORF">PhaeoP63_02269</name>
</gene>
<evidence type="ECO:0000313" key="2">
    <source>
        <dbReference type="Proteomes" id="UP000217545"/>
    </source>
</evidence>
<dbReference type="EMBL" id="CP010784">
    <property type="protein sequence ID" value="ATF06335.1"/>
    <property type="molecule type" value="Genomic_DNA"/>
</dbReference>
<organism evidence="1 2">
    <name type="scientific">Phaeobacter gallaeciensis</name>
    <dbReference type="NCBI Taxonomy" id="60890"/>
    <lineage>
        <taxon>Bacteria</taxon>
        <taxon>Pseudomonadati</taxon>
        <taxon>Pseudomonadota</taxon>
        <taxon>Alphaproteobacteria</taxon>
        <taxon>Rhodobacterales</taxon>
        <taxon>Roseobacteraceae</taxon>
        <taxon>Phaeobacter</taxon>
    </lineage>
</organism>
<dbReference type="AlphaFoldDB" id="A0AAD0EDD4"/>
<reference evidence="1 2" key="1">
    <citation type="journal article" date="2017" name="Front. Microbiol.">
        <title>Phaeobacter piscinae sp. nov., a species of the Roseobacter group and potential aquaculture probiont.</title>
        <authorList>
            <person name="Sonnenschein E.C."/>
            <person name="Phippen C.B.W."/>
            <person name="Nielsen K.F."/>
            <person name="Mateiu R.V."/>
            <person name="Melchiorsen J."/>
            <person name="Gram L."/>
            <person name="Overmann J."/>
            <person name="Freese H.M."/>
        </authorList>
    </citation>
    <scope>NUCLEOTIDE SEQUENCE [LARGE SCALE GENOMIC DNA]</scope>
    <source>
        <strain evidence="1 2">P63</strain>
    </source>
</reference>
<proteinExistence type="predicted"/>
<accession>A0AAD0EDD4</accession>
<evidence type="ECO:0000313" key="1">
    <source>
        <dbReference type="EMBL" id="ATF06335.1"/>
    </source>
</evidence>
<name>A0AAD0EDD4_9RHOB</name>
<protein>
    <submittedName>
        <fullName evidence="1">Uncharacterized protein</fullName>
    </submittedName>
</protein>
<sequence length="88" mass="9872">MRDGWKNLAKPQSNRKTARRFFSDMLWVAFPATSDHDLCKRAAVALEVNARTVNNWLNCHNDAPGPIVLKVLLIAGAEIVFQQIEGPK</sequence>
<dbReference type="Proteomes" id="UP000217545">
    <property type="component" value="Chromosome"/>
</dbReference>